<protein>
    <recommendedName>
        <fullName evidence="2">Peptidase A2 domain-containing protein</fullName>
    </recommendedName>
</protein>
<dbReference type="AlphaFoldDB" id="A0A8S9YRU2"/>
<dbReference type="InterPro" id="IPR001995">
    <property type="entry name" value="Peptidase_A2_cat"/>
</dbReference>
<dbReference type="Gene3D" id="1.20.1260.10">
    <property type="match status" value="1"/>
</dbReference>
<dbReference type="InterPro" id="IPR009078">
    <property type="entry name" value="Ferritin-like_SF"/>
</dbReference>
<gene>
    <name evidence="3" type="ORF">EG68_08790</name>
</gene>
<dbReference type="SUPFAM" id="SSF47240">
    <property type="entry name" value="Ferritin-like"/>
    <property type="match status" value="2"/>
</dbReference>
<keyword evidence="4" id="KW-1185">Reference proteome</keyword>
<dbReference type="OrthoDB" id="6246326at2759"/>
<accession>A0A8S9YRU2</accession>
<dbReference type="Proteomes" id="UP000822476">
    <property type="component" value="Unassembled WGS sequence"/>
</dbReference>
<dbReference type="PANTHER" id="PTHR36943">
    <property type="entry name" value="CCHC-TYPE DOMAIN-CONTAINING PROTEIN"/>
    <property type="match status" value="1"/>
</dbReference>
<dbReference type="GO" id="GO:0008199">
    <property type="term" value="F:ferric iron binding"/>
    <property type="evidence" value="ECO:0007669"/>
    <property type="project" value="InterPro"/>
</dbReference>
<dbReference type="InterPro" id="IPR021109">
    <property type="entry name" value="Peptidase_aspartic_dom_sf"/>
</dbReference>
<dbReference type="GO" id="GO:0004190">
    <property type="term" value="F:aspartic-type endopeptidase activity"/>
    <property type="evidence" value="ECO:0007669"/>
    <property type="project" value="InterPro"/>
</dbReference>
<feature type="domain" description="Peptidase A2" evidence="2">
    <location>
        <begin position="128"/>
        <end position="204"/>
    </location>
</feature>
<evidence type="ECO:0000313" key="3">
    <source>
        <dbReference type="EMBL" id="KAF7255771.1"/>
    </source>
</evidence>
<evidence type="ECO:0000313" key="4">
    <source>
        <dbReference type="Proteomes" id="UP000822476"/>
    </source>
</evidence>
<dbReference type="InterPro" id="IPR012347">
    <property type="entry name" value="Ferritin-like"/>
</dbReference>
<dbReference type="GO" id="GO:0006508">
    <property type="term" value="P:proteolysis"/>
    <property type="evidence" value="ECO:0007669"/>
    <property type="project" value="InterPro"/>
</dbReference>
<dbReference type="SUPFAM" id="SSF50630">
    <property type="entry name" value="Acid proteases"/>
    <property type="match status" value="1"/>
</dbReference>
<proteinExistence type="predicted"/>
<evidence type="ECO:0000256" key="1">
    <source>
        <dbReference type="ARBA" id="ARBA00022801"/>
    </source>
</evidence>
<name>A0A8S9YRU2_9TREM</name>
<dbReference type="EMBL" id="JTDE01003682">
    <property type="protein sequence ID" value="KAF7255771.1"/>
    <property type="molecule type" value="Genomic_DNA"/>
</dbReference>
<evidence type="ECO:0000259" key="2">
    <source>
        <dbReference type="PROSITE" id="PS50175"/>
    </source>
</evidence>
<dbReference type="InterPro" id="IPR008331">
    <property type="entry name" value="Ferritin_DPS_dom"/>
</dbReference>
<keyword evidence="1" id="KW-0378">Hydrolase</keyword>
<comment type="caution">
    <text evidence="3">The sequence shown here is derived from an EMBL/GenBank/DDBJ whole genome shotgun (WGS) entry which is preliminary data.</text>
</comment>
<sequence length="390" mass="44977">MKSASRMPDECEQMLHGLISRWWSMERAYIGMGAMCATDKNYLGFHNCFQLCSIRTRRCMEKMIQFLIMRGGSLRLTTVEPSVHIPQSLEGGVRKFLELSLKMETDMEKLHSPACRKYVTVQTDEKIVKLQLDTASDITIISVDTWRGNEAPKLTPTNNISRTASGSKLRLIGQFNCKLQVANRTGTGIVYVTDCNLNLLGMDWIDKLNLSDRSIDQLTKSTPFQVLELQNLSQPPQPWPPPEKPWSQRRRKQDMLREGFLLAQSKGDITTCEFIESGPLRREVRLIKWCIYHLTGLERCDNDYLYDRLAMSPIIEAWYKRVVSRPMNPFEMALTMSTRKPDNCSWTWYTNCTCGCEYHRGCLCKINTKSSSALDEHIQTADFFVELFDF</sequence>
<reference evidence="3" key="1">
    <citation type="submission" date="2019-07" db="EMBL/GenBank/DDBJ databases">
        <title>Annotation for the trematode Paragonimus miyazaki's.</title>
        <authorList>
            <person name="Choi Y.-J."/>
        </authorList>
    </citation>
    <scope>NUCLEOTIDE SEQUENCE</scope>
    <source>
        <strain evidence="3">Japan</strain>
    </source>
</reference>
<dbReference type="PROSITE" id="PS50175">
    <property type="entry name" value="ASP_PROT_RETROV"/>
    <property type="match status" value="1"/>
</dbReference>
<organism evidence="3 4">
    <name type="scientific">Paragonimus skrjabini miyazakii</name>
    <dbReference type="NCBI Taxonomy" id="59628"/>
    <lineage>
        <taxon>Eukaryota</taxon>
        <taxon>Metazoa</taxon>
        <taxon>Spiralia</taxon>
        <taxon>Lophotrochozoa</taxon>
        <taxon>Platyhelminthes</taxon>
        <taxon>Trematoda</taxon>
        <taxon>Digenea</taxon>
        <taxon>Plagiorchiida</taxon>
        <taxon>Troglotremata</taxon>
        <taxon>Troglotrematidae</taxon>
        <taxon>Paragonimus</taxon>
    </lineage>
</organism>
<dbReference type="PANTHER" id="PTHR36943:SF1">
    <property type="entry name" value="CCHC-TYPE DOMAIN-CONTAINING PROTEIN"/>
    <property type="match status" value="1"/>
</dbReference>
<dbReference type="Pfam" id="PF00210">
    <property type="entry name" value="Ferritin"/>
    <property type="match status" value="1"/>
</dbReference>